<dbReference type="GO" id="GO:0003724">
    <property type="term" value="F:RNA helicase activity"/>
    <property type="evidence" value="ECO:0007669"/>
    <property type="project" value="UniProtKB-EC"/>
</dbReference>
<evidence type="ECO:0000313" key="10">
    <source>
        <dbReference type="EMBL" id="KAB8270420.1"/>
    </source>
</evidence>
<keyword evidence="3 10" id="KW-0378">Hydrolase</keyword>
<dbReference type="Gene3D" id="3.40.50.300">
    <property type="entry name" value="P-loop containing nucleotide triphosphate hydrolases"/>
    <property type="match status" value="2"/>
</dbReference>
<evidence type="ECO:0000256" key="5">
    <source>
        <dbReference type="ARBA" id="ARBA00022840"/>
    </source>
</evidence>
<dbReference type="InterPro" id="IPR014001">
    <property type="entry name" value="Helicase_ATP-bd"/>
</dbReference>
<dbReference type="InterPro" id="IPR011545">
    <property type="entry name" value="DEAD/DEAH_box_helicase_dom"/>
</dbReference>
<dbReference type="InterPro" id="IPR012677">
    <property type="entry name" value="Nucleotide-bd_a/b_plait_sf"/>
</dbReference>
<feature type="region of interest" description="Disordered" evidence="7">
    <location>
        <begin position="1"/>
        <end position="20"/>
    </location>
</feature>
<feature type="compositionally biased region" description="Basic and acidic residues" evidence="7">
    <location>
        <begin position="1"/>
        <end position="11"/>
    </location>
</feature>
<evidence type="ECO:0000256" key="4">
    <source>
        <dbReference type="ARBA" id="ARBA00022806"/>
    </source>
</evidence>
<dbReference type="Pfam" id="PF00270">
    <property type="entry name" value="DEAD"/>
    <property type="match status" value="1"/>
</dbReference>
<sequence>MDRAPCREKVRIPKSSATPRPSGCHATAILMFPTRELAMQVHDALIRLQPGHHLLVQAKVSQSPYPTTEDPSRHYDVIVGTPGKILGAVEKGGLRLDSVKYYMFDEVHDLLGDTGAGCHCRTLCQRIPQDTGARIVTSSSRITPVMERFCLRGIEPRIHLDAMARGNKAFLRAVELENHESRSDALTRFIASRPSAKNIVIFTDTLGDAQNVHDILREKLPDRVVALMNKESGTQNLQTLLCQFQREELDIIVTCRLFYAGIELTAKVTSIIFYKLLSVTWPHAIGARLRINRPNGEVAVIVDPNAADDMTHYEEFRKWLRCFGDNDTSVSDRNSHRPSLNPGVSPGCKLIIRGLAPEVTAGELEAALQQYSPVRAEVGSLKTPKSVPTAFIHFASAAHALECVKQIDGARILGAQVQAGFALEKK</sequence>
<reference evidence="10 11" key="1">
    <citation type="submission" date="2019-04" db="EMBL/GenBank/DDBJ databases">
        <title>Fungal friends and foes A comparative genomics study of 23 Aspergillus species from section Flavi.</title>
        <authorList>
            <consortium name="DOE Joint Genome Institute"/>
            <person name="Kjaerbolling I."/>
            <person name="Vesth T.C."/>
            <person name="Frisvad J.C."/>
            <person name="Nybo J.L."/>
            <person name="Theobald S."/>
            <person name="Kildgaard S."/>
            <person name="Petersen T.I."/>
            <person name="Kuo A."/>
            <person name="Sato A."/>
            <person name="Lyhne E.K."/>
            <person name="Kogle M.E."/>
            <person name="Wiebenga A."/>
            <person name="Kun R.S."/>
            <person name="Lubbers R.J."/>
            <person name="Makela M.R."/>
            <person name="Barry K."/>
            <person name="Chovatia M."/>
            <person name="Clum A."/>
            <person name="Daum C."/>
            <person name="Haridas S."/>
            <person name="He G."/>
            <person name="LaButti K."/>
            <person name="Lipzen A."/>
            <person name="Mondo S."/>
            <person name="Pangilinan J."/>
            <person name="Riley R."/>
            <person name="Salamov A."/>
            <person name="Simmons B.A."/>
            <person name="Magnuson J.K."/>
            <person name="Henrissat B."/>
            <person name="Mortensen U.H."/>
            <person name="Larsen T.O."/>
            <person name="De vries R.P."/>
            <person name="Grigoriev I.V."/>
            <person name="Machida M."/>
            <person name="Baker S.E."/>
            <person name="Andersen M.R."/>
        </authorList>
    </citation>
    <scope>NUCLEOTIDE SEQUENCE [LARGE SCALE GENOMIC DNA]</scope>
    <source>
        <strain evidence="10 11">CBS 117635</strain>
    </source>
</reference>
<dbReference type="InterPro" id="IPR035979">
    <property type="entry name" value="RBD_domain_sf"/>
</dbReference>
<evidence type="ECO:0000256" key="3">
    <source>
        <dbReference type="ARBA" id="ARBA00022801"/>
    </source>
</evidence>
<keyword evidence="2" id="KW-0547">Nucleotide-binding</keyword>
<keyword evidence="5" id="KW-0067">ATP-binding</keyword>
<dbReference type="EC" id="3.6.4.13" evidence="1"/>
<dbReference type="SUPFAM" id="SSF54928">
    <property type="entry name" value="RNA-binding domain, RBD"/>
    <property type="match status" value="1"/>
</dbReference>
<dbReference type="GO" id="GO:0016787">
    <property type="term" value="F:hydrolase activity"/>
    <property type="evidence" value="ECO:0007669"/>
    <property type="project" value="UniProtKB-KW"/>
</dbReference>
<dbReference type="Pfam" id="PF00076">
    <property type="entry name" value="RRM_1"/>
    <property type="match status" value="1"/>
</dbReference>
<evidence type="ECO:0000259" key="9">
    <source>
        <dbReference type="PROSITE" id="PS51192"/>
    </source>
</evidence>
<dbReference type="SMART" id="SM00360">
    <property type="entry name" value="RRM"/>
    <property type="match status" value="1"/>
</dbReference>
<dbReference type="InterPro" id="IPR050547">
    <property type="entry name" value="DEAD_box_RNA_helicases"/>
</dbReference>
<gene>
    <name evidence="10" type="ORF">BDV30DRAFT_228933</name>
</gene>
<dbReference type="CDD" id="cd00590">
    <property type="entry name" value="RRM_SF"/>
    <property type="match status" value="1"/>
</dbReference>
<accession>A0A5N6IWW4</accession>
<evidence type="ECO:0000259" key="8">
    <source>
        <dbReference type="PROSITE" id="PS50102"/>
    </source>
</evidence>
<evidence type="ECO:0000256" key="2">
    <source>
        <dbReference type="ARBA" id="ARBA00022741"/>
    </source>
</evidence>
<keyword evidence="4" id="KW-0347">Helicase</keyword>
<dbReference type="PROSITE" id="PS50102">
    <property type="entry name" value="RRM"/>
    <property type="match status" value="1"/>
</dbReference>
<dbReference type="InterPro" id="IPR000504">
    <property type="entry name" value="RRM_dom"/>
</dbReference>
<dbReference type="Gene3D" id="3.30.70.330">
    <property type="match status" value="1"/>
</dbReference>
<dbReference type="AlphaFoldDB" id="A0A5N6IWW4"/>
<dbReference type="InterPro" id="IPR027417">
    <property type="entry name" value="P-loop_NTPase"/>
</dbReference>
<organism evidence="10 11">
    <name type="scientific">Aspergillus minisclerotigenes</name>
    <dbReference type="NCBI Taxonomy" id="656917"/>
    <lineage>
        <taxon>Eukaryota</taxon>
        <taxon>Fungi</taxon>
        <taxon>Dikarya</taxon>
        <taxon>Ascomycota</taxon>
        <taxon>Pezizomycotina</taxon>
        <taxon>Eurotiomycetes</taxon>
        <taxon>Eurotiomycetidae</taxon>
        <taxon>Eurotiales</taxon>
        <taxon>Aspergillaceae</taxon>
        <taxon>Aspergillus</taxon>
        <taxon>Aspergillus subgen. Circumdati</taxon>
    </lineage>
</organism>
<dbReference type="SUPFAM" id="SSF52540">
    <property type="entry name" value="P-loop containing nucleoside triphosphate hydrolases"/>
    <property type="match status" value="1"/>
</dbReference>
<dbReference type="PANTHER" id="PTHR47963:SF8">
    <property type="entry name" value="ATP-DEPENDENT RNA HELICASE DEAD"/>
    <property type="match status" value="1"/>
</dbReference>
<evidence type="ECO:0000256" key="1">
    <source>
        <dbReference type="ARBA" id="ARBA00012552"/>
    </source>
</evidence>
<dbReference type="Proteomes" id="UP000326289">
    <property type="component" value="Unassembled WGS sequence"/>
</dbReference>
<evidence type="ECO:0000256" key="6">
    <source>
        <dbReference type="PROSITE-ProRule" id="PRU00176"/>
    </source>
</evidence>
<name>A0A5N6IWW4_9EURO</name>
<dbReference type="GO" id="GO:0005524">
    <property type="term" value="F:ATP binding"/>
    <property type="evidence" value="ECO:0007669"/>
    <property type="project" value="UniProtKB-KW"/>
</dbReference>
<proteinExistence type="predicted"/>
<keyword evidence="11" id="KW-1185">Reference proteome</keyword>
<dbReference type="EMBL" id="ML732830">
    <property type="protein sequence ID" value="KAB8270420.1"/>
    <property type="molecule type" value="Genomic_DNA"/>
</dbReference>
<evidence type="ECO:0000256" key="7">
    <source>
        <dbReference type="SAM" id="MobiDB-lite"/>
    </source>
</evidence>
<keyword evidence="6" id="KW-0694">RNA-binding</keyword>
<dbReference type="GO" id="GO:0003723">
    <property type="term" value="F:RNA binding"/>
    <property type="evidence" value="ECO:0007669"/>
    <property type="project" value="UniProtKB-UniRule"/>
</dbReference>
<dbReference type="PANTHER" id="PTHR47963">
    <property type="entry name" value="DEAD-BOX ATP-DEPENDENT RNA HELICASE 47, MITOCHONDRIAL"/>
    <property type="match status" value="1"/>
</dbReference>
<dbReference type="PROSITE" id="PS51192">
    <property type="entry name" value="HELICASE_ATP_BIND_1"/>
    <property type="match status" value="1"/>
</dbReference>
<feature type="domain" description="RRM" evidence="8">
    <location>
        <begin position="348"/>
        <end position="424"/>
    </location>
</feature>
<evidence type="ECO:0000313" key="11">
    <source>
        <dbReference type="Proteomes" id="UP000326289"/>
    </source>
</evidence>
<protein>
    <recommendedName>
        <fullName evidence="1">RNA helicase</fullName>
        <ecNumber evidence="1">3.6.4.13</ecNumber>
    </recommendedName>
</protein>
<feature type="domain" description="Helicase ATP-binding" evidence="9">
    <location>
        <begin position="28"/>
        <end position="224"/>
    </location>
</feature>